<reference evidence="2" key="1">
    <citation type="submission" date="2022-06" db="EMBL/GenBank/DDBJ databases">
        <authorList>
            <consortium name="SYNGENTA / RWTH Aachen University"/>
        </authorList>
    </citation>
    <scope>NUCLEOTIDE SEQUENCE</scope>
</reference>
<dbReference type="EMBL" id="CALTRL010006431">
    <property type="protein sequence ID" value="CAH7690903.1"/>
    <property type="molecule type" value="Genomic_DNA"/>
</dbReference>
<evidence type="ECO:0000313" key="2">
    <source>
        <dbReference type="EMBL" id="CAH7690903.1"/>
    </source>
</evidence>
<protein>
    <recommendedName>
        <fullName evidence="4">Secreted protein</fullName>
    </recommendedName>
</protein>
<evidence type="ECO:0008006" key="4">
    <source>
        <dbReference type="Google" id="ProtNLM"/>
    </source>
</evidence>
<keyword evidence="3" id="KW-1185">Reference proteome</keyword>
<evidence type="ECO:0000256" key="1">
    <source>
        <dbReference type="SAM" id="SignalP"/>
    </source>
</evidence>
<evidence type="ECO:0000313" key="3">
    <source>
        <dbReference type="Proteomes" id="UP001153365"/>
    </source>
</evidence>
<proteinExistence type="predicted"/>
<organism evidence="2 3">
    <name type="scientific">Phakopsora pachyrhizi</name>
    <name type="common">Asian soybean rust disease fungus</name>
    <dbReference type="NCBI Taxonomy" id="170000"/>
    <lineage>
        <taxon>Eukaryota</taxon>
        <taxon>Fungi</taxon>
        <taxon>Dikarya</taxon>
        <taxon>Basidiomycota</taxon>
        <taxon>Pucciniomycotina</taxon>
        <taxon>Pucciniomycetes</taxon>
        <taxon>Pucciniales</taxon>
        <taxon>Phakopsoraceae</taxon>
        <taxon>Phakopsora</taxon>
    </lineage>
</organism>
<dbReference type="Proteomes" id="UP001153365">
    <property type="component" value="Unassembled WGS sequence"/>
</dbReference>
<name>A0AAV0BUH9_PHAPC</name>
<feature type="signal peptide" evidence="1">
    <location>
        <begin position="1"/>
        <end position="30"/>
    </location>
</feature>
<keyword evidence="1" id="KW-0732">Signal</keyword>
<comment type="caution">
    <text evidence="2">The sequence shown here is derived from an EMBL/GenBank/DDBJ whole genome shotgun (WGS) entry which is preliminary data.</text>
</comment>
<accession>A0AAV0BUH9</accession>
<feature type="chain" id="PRO_5043426479" description="Secreted protein" evidence="1">
    <location>
        <begin position="31"/>
        <end position="442"/>
    </location>
</feature>
<dbReference type="AlphaFoldDB" id="A0AAV0BUH9"/>
<gene>
    <name evidence="2" type="ORF">PPACK8108_LOCUS26373</name>
</gene>
<sequence>MSPIRLFKSMKVTLWFFCLLGSSITLLAVSQNVTSTTPIRVGDVHSGVERTFDKALHDPTVALQTSGSKLDVTCPAADNWNQKALNSSRTAISDDDREELWIISYLDEHPDQTLWDLFSKTLSDDISKWIHGPNPLEKALDVSVEFVADVLQQFVLMIWAAFKWVVKFPFQAKKEWKEVTDFGNELWDGGKLAGALFLKSPIDGIKTIVGGLFLHYLLHPAEFTAETILLVGAGFQVIHAFMHGVEIVAGTLPEVVRNSLLSVLMFIHMLDDPLLILTPVLTKTAQSMSAVQQSASISENVCEQDGGFTSNDGSKSISLPPEITLNAAPNCPLRPPEVGAPPLTYSDLCLNSDPSRIRMIVFGTSKPSEEMKPEERLKAYNHVRKFWCCYGQGLDMRLPSSVLKDLPGNEKWEGSSYWKETLDCEDLKEINEVPQSGRLKIS</sequence>